<dbReference type="InterPro" id="IPR010899">
    <property type="entry name" value="UPF0344"/>
</dbReference>
<evidence type="ECO:0000256" key="2">
    <source>
        <dbReference type="ARBA" id="ARBA00022692"/>
    </source>
</evidence>
<protein>
    <submittedName>
        <fullName evidence="6">Uncharacterized membrane protein YhaH (DUF805 family)</fullName>
    </submittedName>
</protein>
<evidence type="ECO:0000256" key="1">
    <source>
        <dbReference type="ARBA" id="ARBA00022475"/>
    </source>
</evidence>
<evidence type="ECO:0000256" key="4">
    <source>
        <dbReference type="ARBA" id="ARBA00023136"/>
    </source>
</evidence>
<keyword evidence="7" id="KW-1185">Reference proteome</keyword>
<keyword evidence="1" id="KW-1003">Cell membrane</keyword>
<comment type="caution">
    <text evidence="6">The sequence shown here is derived from an EMBL/GenBank/DDBJ whole genome shotgun (WGS) entry which is preliminary data.</text>
</comment>
<dbReference type="RefSeq" id="WP_226371350.1">
    <property type="nucleotide sequence ID" value="NZ_JAGIKX010000022.1"/>
</dbReference>
<dbReference type="EMBL" id="JAGIKX010000022">
    <property type="protein sequence ID" value="MBP2258232.1"/>
    <property type="molecule type" value="Genomic_DNA"/>
</dbReference>
<feature type="transmembrane region" description="Helical" evidence="5">
    <location>
        <begin position="6"/>
        <end position="23"/>
    </location>
</feature>
<name>A0ABS4SCV2_9BACI</name>
<reference evidence="6 7" key="1">
    <citation type="submission" date="2021-03" db="EMBL/GenBank/DDBJ databases">
        <title>Genomic Encyclopedia of Type Strains, Phase IV (KMG-IV): sequencing the most valuable type-strain genomes for metagenomic binning, comparative biology and taxonomic classification.</title>
        <authorList>
            <person name="Goeker M."/>
        </authorList>
    </citation>
    <scope>NUCLEOTIDE SEQUENCE [LARGE SCALE GENOMIC DNA]</scope>
    <source>
        <strain evidence="6 7">DSM 25790</strain>
    </source>
</reference>
<proteinExistence type="predicted"/>
<feature type="transmembrane region" description="Helical" evidence="5">
    <location>
        <begin position="97"/>
        <end position="116"/>
    </location>
</feature>
<feature type="transmembrane region" description="Helical" evidence="5">
    <location>
        <begin position="44"/>
        <end position="61"/>
    </location>
</feature>
<dbReference type="Pfam" id="PF07457">
    <property type="entry name" value="DUF1516"/>
    <property type="match status" value="1"/>
</dbReference>
<keyword evidence="3 5" id="KW-1133">Transmembrane helix</keyword>
<keyword evidence="4 5" id="KW-0472">Membrane</keyword>
<keyword evidence="2 5" id="KW-0812">Transmembrane</keyword>
<feature type="transmembrane region" description="Helical" evidence="5">
    <location>
        <begin position="67"/>
        <end position="85"/>
    </location>
</feature>
<evidence type="ECO:0000256" key="5">
    <source>
        <dbReference type="SAM" id="Phobius"/>
    </source>
</evidence>
<evidence type="ECO:0000313" key="7">
    <source>
        <dbReference type="Proteomes" id="UP001519294"/>
    </source>
</evidence>
<evidence type="ECO:0000256" key="3">
    <source>
        <dbReference type="ARBA" id="ARBA00022989"/>
    </source>
</evidence>
<evidence type="ECO:0000313" key="6">
    <source>
        <dbReference type="EMBL" id="MBP2258232.1"/>
    </source>
</evidence>
<gene>
    <name evidence="6" type="ORF">J2Z81_002203</name>
</gene>
<sequence>MAHMHITSWVLAFILIILVAMFYKQGKVKPGKILHMILRLDYLFILYTGGSLLGDYFSSTIGHTGEVIIKVIAGLWVIMAMEMIGVKLSKDKSAKGWVIQLVIAAIIAIALGFGRLPLGVLP</sequence>
<organism evidence="6 7">
    <name type="scientific">Virgibacillus alimentarius</name>
    <dbReference type="NCBI Taxonomy" id="698769"/>
    <lineage>
        <taxon>Bacteria</taxon>
        <taxon>Bacillati</taxon>
        <taxon>Bacillota</taxon>
        <taxon>Bacilli</taxon>
        <taxon>Bacillales</taxon>
        <taxon>Bacillaceae</taxon>
        <taxon>Virgibacillus</taxon>
    </lineage>
</organism>
<accession>A0ABS4SCV2</accession>
<dbReference type="Proteomes" id="UP001519294">
    <property type="component" value="Unassembled WGS sequence"/>
</dbReference>